<comment type="caution">
    <text evidence="1">The sequence shown here is derived from an EMBL/GenBank/DDBJ whole genome shotgun (WGS) entry which is preliminary data.</text>
</comment>
<gene>
    <name evidence="1" type="ORF">RHS01_04128</name>
</gene>
<sequence length="76" mass="9051">MRTGTETKVAKDIKGAWHQALEFVIQKDIHILAEAMQRKWFRLETKFCRDEIYVWIPIPEHPEMKHVPIPTPPICR</sequence>
<accession>A0A8H7M630</accession>
<dbReference type="Proteomes" id="UP000614334">
    <property type="component" value="Unassembled WGS sequence"/>
</dbReference>
<dbReference type="AlphaFoldDB" id="A0A8H7M630"/>
<organism evidence="1 2">
    <name type="scientific">Rhizoctonia solani</name>
    <dbReference type="NCBI Taxonomy" id="456999"/>
    <lineage>
        <taxon>Eukaryota</taxon>
        <taxon>Fungi</taxon>
        <taxon>Dikarya</taxon>
        <taxon>Basidiomycota</taxon>
        <taxon>Agaricomycotina</taxon>
        <taxon>Agaricomycetes</taxon>
        <taxon>Cantharellales</taxon>
        <taxon>Ceratobasidiaceae</taxon>
        <taxon>Rhizoctonia</taxon>
    </lineage>
</organism>
<protein>
    <submittedName>
        <fullName evidence="1">Uncharacterized protein</fullName>
    </submittedName>
</protein>
<name>A0A8H7M630_9AGAM</name>
<dbReference type="EMBL" id="JACYCF010000005">
    <property type="protein sequence ID" value="KAF8757008.1"/>
    <property type="molecule type" value="Genomic_DNA"/>
</dbReference>
<evidence type="ECO:0000313" key="1">
    <source>
        <dbReference type="EMBL" id="KAF8757008.1"/>
    </source>
</evidence>
<reference evidence="1" key="1">
    <citation type="submission" date="2020-09" db="EMBL/GenBank/DDBJ databases">
        <title>Comparative genome analyses of four rice-infecting Rhizoctonia solani isolates reveal extensive enrichment of homogalacturonan modification genes.</title>
        <authorList>
            <person name="Lee D.-Y."/>
            <person name="Jeon J."/>
            <person name="Kim K.-T."/>
            <person name="Cheong K."/>
            <person name="Song H."/>
            <person name="Choi G."/>
            <person name="Ko J."/>
            <person name="Opiyo S.O."/>
            <person name="Zuo S."/>
            <person name="Madhav S."/>
            <person name="Lee Y.-H."/>
            <person name="Wang G.-L."/>
        </authorList>
    </citation>
    <scope>NUCLEOTIDE SEQUENCE</scope>
    <source>
        <strain evidence="1">AG1-IA B2</strain>
    </source>
</reference>
<evidence type="ECO:0000313" key="2">
    <source>
        <dbReference type="Proteomes" id="UP000614334"/>
    </source>
</evidence>
<proteinExistence type="predicted"/>